<dbReference type="VEuPathDB" id="FungiDB:RhiirA1_443721"/>
<keyword evidence="1" id="KW-0378">Hydrolase</keyword>
<dbReference type="InterPro" id="IPR013094">
    <property type="entry name" value="AB_hydrolase_3"/>
</dbReference>
<evidence type="ECO:0000259" key="2">
    <source>
        <dbReference type="Pfam" id="PF07859"/>
    </source>
</evidence>
<dbReference type="EMBL" id="LLXH01000817">
    <property type="protein sequence ID" value="PKC62764.1"/>
    <property type="molecule type" value="Genomic_DNA"/>
</dbReference>
<comment type="caution">
    <text evidence="3">The sequence shown here is derived from an EMBL/GenBank/DDBJ whole genome shotgun (WGS) entry which is preliminary data.</text>
</comment>
<evidence type="ECO:0000313" key="3">
    <source>
        <dbReference type="EMBL" id="PKC62764.1"/>
    </source>
</evidence>
<evidence type="ECO:0000256" key="1">
    <source>
        <dbReference type="ARBA" id="ARBA00022801"/>
    </source>
</evidence>
<accession>A0A2N0RHI2</accession>
<reference evidence="3 4" key="2">
    <citation type="submission" date="2017-10" db="EMBL/GenBank/DDBJ databases">
        <title>Genome analyses suggest a sexual origin of heterokaryosis in a supposedly ancient asexual fungus.</title>
        <authorList>
            <person name="Corradi N."/>
            <person name="Sedzielewska K."/>
            <person name="Noel J."/>
            <person name="Charron P."/>
            <person name="Farinelli L."/>
            <person name="Marton T."/>
            <person name="Kruger M."/>
            <person name="Pelin A."/>
            <person name="Brachmann A."/>
            <person name="Corradi N."/>
        </authorList>
    </citation>
    <scope>NUCLEOTIDE SEQUENCE [LARGE SCALE GENOMIC DNA]</scope>
    <source>
        <strain evidence="3 4">A1</strain>
    </source>
</reference>
<feature type="domain" description="Alpha/beta hydrolase fold-3" evidence="2">
    <location>
        <begin position="112"/>
        <end position="166"/>
    </location>
</feature>
<dbReference type="PANTHER" id="PTHR48081">
    <property type="entry name" value="AB HYDROLASE SUPERFAMILY PROTEIN C4A8.06C"/>
    <property type="match status" value="1"/>
</dbReference>
<name>A0A2N0RHI2_9GLOM</name>
<proteinExistence type="predicted"/>
<organism evidence="3 4">
    <name type="scientific">Rhizophagus irregularis</name>
    <dbReference type="NCBI Taxonomy" id="588596"/>
    <lineage>
        <taxon>Eukaryota</taxon>
        <taxon>Fungi</taxon>
        <taxon>Fungi incertae sedis</taxon>
        <taxon>Mucoromycota</taxon>
        <taxon>Glomeromycotina</taxon>
        <taxon>Glomeromycetes</taxon>
        <taxon>Glomerales</taxon>
        <taxon>Glomeraceae</taxon>
        <taxon>Rhizophagus</taxon>
    </lineage>
</organism>
<dbReference type="Pfam" id="PF07859">
    <property type="entry name" value="Abhydrolase_3"/>
    <property type="match status" value="1"/>
</dbReference>
<dbReference type="GO" id="GO:0016787">
    <property type="term" value="F:hydrolase activity"/>
    <property type="evidence" value="ECO:0007669"/>
    <property type="project" value="UniProtKB-KW"/>
</dbReference>
<dbReference type="SUPFAM" id="SSF53474">
    <property type="entry name" value="alpha/beta-Hydrolases"/>
    <property type="match status" value="1"/>
</dbReference>
<dbReference type="InterPro" id="IPR029058">
    <property type="entry name" value="AB_hydrolase_fold"/>
</dbReference>
<dbReference type="InterPro" id="IPR050300">
    <property type="entry name" value="GDXG_lipolytic_enzyme"/>
</dbReference>
<reference evidence="3 4" key="1">
    <citation type="submission" date="2017-10" db="EMBL/GenBank/DDBJ databases">
        <title>Extensive intraspecific genome diversity in a model arbuscular mycorrhizal fungus.</title>
        <authorList>
            <person name="Chen E.C.H."/>
            <person name="Morin E."/>
            <person name="Baudet D."/>
            <person name="Noel J."/>
            <person name="Ndikumana S."/>
            <person name="Charron P."/>
            <person name="St-Onge C."/>
            <person name="Giorgi J."/>
            <person name="Grigoriev I.V."/>
            <person name="Roux C."/>
            <person name="Martin F.M."/>
            <person name="Corradi N."/>
        </authorList>
    </citation>
    <scope>NUCLEOTIDE SEQUENCE [LARGE SCALE GENOMIC DNA]</scope>
    <source>
        <strain evidence="3 4">A1</strain>
    </source>
</reference>
<dbReference type="PANTHER" id="PTHR48081:SF8">
    <property type="entry name" value="ALPHA_BETA HYDROLASE FOLD-3 DOMAIN-CONTAINING PROTEIN-RELATED"/>
    <property type="match status" value="1"/>
</dbReference>
<dbReference type="Proteomes" id="UP000232688">
    <property type="component" value="Unassembled WGS sequence"/>
</dbReference>
<protein>
    <recommendedName>
        <fullName evidence="2">Alpha/beta hydrolase fold-3 domain-containing protein</fullName>
    </recommendedName>
</protein>
<dbReference type="Gene3D" id="3.40.50.1820">
    <property type="entry name" value="alpha/beta hydrolase"/>
    <property type="match status" value="1"/>
</dbReference>
<dbReference type="AlphaFoldDB" id="A0A2N0RHI2"/>
<sequence length="225" mass="25665">MTDFLKNSPLYISTTIKHYLNGPPRPSWNLTSHIFWTKFILLVSNKTIEEMQRASFSFQPSPVQAGVVINEFKIDNKYRNEAQVHLDKILKPYEHVLDPEWKNLKDDGMASTINYRLAPQNQFPAALHDALAAYLYLLNPPKDAGFEPLNPKNIVIAGDSAGGGFHEILFWDTQNLPFSATKNHRSHNYIRSKKRQFPIGQIVPEATFRPTLLLKPKPPDSAKNN</sequence>
<gene>
    <name evidence="3" type="ORF">RhiirA1_443721</name>
</gene>
<evidence type="ECO:0000313" key="4">
    <source>
        <dbReference type="Proteomes" id="UP000232688"/>
    </source>
</evidence>